<dbReference type="SUPFAM" id="SSF48452">
    <property type="entry name" value="TPR-like"/>
    <property type="match status" value="2"/>
</dbReference>
<feature type="domain" description="Peptidase C50" evidence="6">
    <location>
        <begin position="1820"/>
        <end position="1917"/>
    </location>
</feature>
<sequence length="1973" mass="219237">MPPKSRLPTARTTRTTARAKAQSNNITPDELATKLATKLTISDTKTKGKGKGKGKAMTPPPEECRASAMRVVNAASKGLSSLIDSGWKANIERATPGEVDVERAHSSIVGKLITLEMHNLAMEMLGDMHLSLVVLYQPGYQHPADLPTHLLLTLPLHDGPISDIVLNLISTYLLQALTVLCNTTDVSAFVTTLFDYNTLLQWAPRLSQLTEKQHGSIFTRAYAVLARYASADISPCAAYRIRIYALLCLAHTRSSVILPGTFWDQAVKFASIFATSIAEDCEDNARQVMCLCAQLVSCTQQRVDHVEFMTGIPFVRFCEYWSTFAKQIGDLTVLDDIAALIRIAGRSIGNRESARERSALESATTCTTLTQALAALEKWSDASIPRLRDAVSAIQNCKPFLMADDADDADERRCADKVRRALERLRRAAVKVVDPPSSNPHPPMESQKSAKTVLEKIANILVDVITEHICSIDMLTPALEISFVLARTTFSIRNPETYDASYSLLSRAATLLSTVAEQSAIEGALASHANYVRCVSGAYHHIAGLLYQGARYSHAVRFLNESCFLGTRALEMYRRAQDQAQAENGKEEVWKQLEEQLYRRWEILGLAYDAFIECIRSYPFFEHSFVQVLRTSPPPDTSIAMKQIGNIVDRVTYMGVCELFRDPQELSAKAWFAASSLADEKTAQMQKCIVGALLERQLDGLESSKWKPAVRNVLLALLRDALTIYLPEERPIRRARVLLRYLELEYHTPPDAKASSVSLYRSAAEAGQEINILLAREDAHYDRELVRFRTQYTAILHLWLALHAHRQGQGNDSTVIIEHAATACKIVRSALLASPRQSLPKTASPKATAPAKKRIARTTSSSRSAATKSRGSKASKIAVPVTPKPRKPLDALPLNTALITPPKNPANISTLAFDDFDKFIALLRTTSQLIGLLGHVLARVQILNITRRLCERHMGVKSDAYVLSTIEVAHEYVNLGRAEKAASIYNQVLNVVRSGAITQEIVVMFLLRYAESLAAVGEILKASTVYCEAFGMSAELTLEEKGLPTAQKIRLRAAVLERAAGAALSYAAIQHSRDDPTAAINGLLQSLRLWNRAIDTISRLYPAPAGKEMEMDNPFDIGHSNNAQVGTSNQVAPVEAVLPRKTFGPKSSLDASEWRLAEGLLATLFTLAHAYAARGSARESEYFVQQAKEFAQSLNAPAMISRALARHGELSIQLGNLEDGYNSLMQAARFVANLAGPDAAEVRRLQGLYNQLSADCKGAHQLFEEATNLLDELGNMFSVMDGATNGARKSLGLSPRSKNIQTSQNAFSPTLLARILRQHISLLHDAGEEYEQLLERFAALPPTAEAKAEENALRARLTLDDVYSRFRADMFLSSLAESAMTIPMGMSGEDASSSPASQEILGTLMAAEKLFWSDLSFIARRGHVSAVRDAAMSVALIRTLHTSLGRGDEETPILAAQILDAATAITLRREMLDVIRHKFLDMNSLDDLRWPSITANGSPLALTEPRTRLHFNSFHSNDEDDATLDDPALKQYWTAVYQRYEAQSFDASSLSTSRADLLPSSWTVINVSVTEDQSTMTAGDPDDEHLTFEDALKELQEIIRLSDEGTRKAADVRKDDKAARTSWWTERITLDKRLQDLLANIEFCWLGAFKTIFSQPVNLLPEELAALRSRLNNIFMGSLIFRGKKPKSRRIHCREEEIEDLVYFILDLYQFHGIPVATSEVDMDHIIIEIKAALEEHRARLKRRGDAENDDNHIFLILDKNVQGLPWESIPMLRGRSVSRIPSMEFLSDRIKFARWQDQHVAERHQPPDRKPIDRAVVDPRRTYYILNPSGDLKGTEGRFAAWVRGMKNVGWKGVIGRPPSEQQFTDALSRQDLVVYFGHGGAEQYIRSHKIRHLPRCAATMLWGCSSGALKEMGEFDRVGTPHNYMLAGCPTLIANLWDVTDRDIDKFSQAVFDKLRLTPEHQSQKQERPAN</sequence>
<dbReference type="GO" id="GO:0072686">
    <property type="term" value="C:mitotic spindle"/>
    <property type="evidence" value="ECO:0007669"/>
    <property type="project" value="TreeGrafter"/>
</dbReference>
<feature type="compositionally biased region" description="Low complexity" evidence="5">
    <location>
        <begin position="9"/>
        <end position="19"/>
    </location>
</feature>
<feature type="region of interest" description="Disordered" evidence="5">
    <location>
        <begin position="43"/>
        <end position="62"/>
    </location>
</feature>
<evidence type="ECO:0000256" key="1">
    <source>
        <dbReference type="ARBA" id="ARBA00000451"/>
    </source>
</evidence>
<dbReference type="GO" id="GO:0051307">
    <property type="term" value="P:meiotic chromosome separation"/>
    <property type="evidence" value="ECO:0007669"/>
    <property type="project" value="TreeGrafter"/>
</dbReference>
<dbReference type="GO" id="GO:0005634">
    <property type="term" value="C:nucleus"/>
    <property type="evidence" value="ECO:0007669"/>
    <property type="project" value="InterPro"/>
</dbReference>
<evidence type="ECO:0000256" key="4">
    <source>
        <dbReference type="ARBA" id="ARBA00022829"/>
    </source>
</evidence>
<dbReference type="GO" id="GO:0005737">
    <property type="term" value="C:cytoplasm"/>
    <property type="evidence" value="ECO:0007669"/>
    <property type="project" value="TreeGrafter"/>
</dbReference>
<name>A0A1C7MMI2_GRIFR</name>
<dbReference type="EC" id="3.4.22.49" evidence="2"/>
<dbReference type="OrthoDB" id="10255632at2759"/>
<dbReference type="PROSITE" id="PS51700">
    <property type="entry name" value="SEPARIN"/>
    <property type="match status" value="1"/>
</dbReference>
<accession>A0A1C7MMI2</accession>
<dbReference type="InterPro" id="IPR030397">
    <property type="entry name" value="SEPARIN_core_dom"/>
</dbReference>
<dbReference type="STRING" id="5627.A0A1C7MMI2"/>
<dbReference type="Gene3D" id="1.25.40.10">
    <property type="entry name" value="Tetratricopeptide repeat domain"/>
    <property type="match status" value="1"/>
</dbReference>
<dbReference type="Proteomes" id="UP000092993">
    <property type="component" value="Unassembled WGS sequence"/>
</dbReference>
<protein>
    <recommendedName>
        <fullName evidence="2">separase</fullName>
        <ecNumber evidence="2">3.4.22.49</ecNumber>
    </recommendedName>
</protein>
<dbReference type="PANTHER" id="PTHR12792:SF0">
    <property type="entry name" value="SEPARIN"/>
    <property type="match status" value="1"/>
</dbReference>
<dbReference type="OMA" id="VAFCEYW"/>
<keyword evidence="3" id="KW-0378">Hydrolase</keyword>
<evidence type="ECO:0000256" key="3">
    <source>
        <dbReference type="ARBA" id="ARBA00022801"/>
    </source>
</evidence>
<feature type="region of interest" description="Disordered" evidence="5">
    <location>
        <begin position="837"/>
        <end position="882"/>
    </location>
</feature>
<gene>
    <name evidence="7" type="ORF">A0H81_02757</name>
</gene>
<comment type="caution">
    <text evidence="7">The sequence shown here is derived from an EMBL/GenBank/DDBJ whole genome shotgun (WGS) entry which is preliminary data.</text>
</comment>
<evidence type="ECO:0000259" key="6">
    <source>
        <dbReference type="PROSITE" id="PS51700"/>
    </source>
</evidence>
<dbReference type="EMBL" id="LUGG01000002">
    <property type="protein sequence ID" value="OBZ78082.1"/>
    <property type="molecule type" value="Genomic_DNA"/>
</dbReference>
<evidence type="ECO:0000313" key="7">
    <source>
        <dbReference type="EMBL" id="OBZ78082.1"/>
    </source>
</evidence>
<feature type="compositionally biased region" description="Low complexity" evidence="5">
    <location>
        <begin position="857"/>
        <end position="876"/>
    </location>
</feature>
<organism evidence="7 8">
    <name type="scientific">Grifola frondosa</name>
    <name type="common">Maitake</name>
    <name type="synonym">Polyporus frondosus</name>
    <dbReference type="NCBI Taxonomy" id="5627"/>
    <lineage>
        <taxon>Eukaryota</taxon>
        <taxon>Fungi</taxon>
        <taxon>Dikarya</taxon>
        <taxon>Basidiomycota</taxon>
        <taxon>Agaricomycotina</taxon>
        <taxon>Agaricomycetes</taxon>
        <taxon>Polyporales</taxon>
        <taxon>Grifolaceae</taxon>
        <taxon>Grifola</taxon>
    </lineage>
</organism>
<proteinExistence type="predicted"/>
<keyword evidence="4" id="KW-0159">Chromosome partition</keyword>
<keyword evidence="8" id="KW-1185">Reference proteome</keyword>
<evidence type="ECO:0000256" key="2">
    <source>
        <dbReference type="ARBA" id="ARBA00012489"/>
    </source>
</evidence>
<dbReference type="GO" id="GO:0006508">
    <property type="term" value="P:proteolysis"/>
    <property type="evidence" value="ECO:0007669"/>
    <property type="project" value="InterPro"/>
</dbReference>
<dbReference type="InterPro" id="IPR005314">
    <property type="entry name" value="Peptidase_C50"/>
</dbReference>
<comment type="catalytic activity">
    <reaction evidence="1">
        <text>All bonds known to be hydrolyzed by this endopeptidase have arginine in P1 and an acidic residue in P4. P6 is often occupied by an acidic residue or by a hydroxy-amino-acid residue, the phosphorylation of which enhances cleavage.</text>
        <dbReference type="EC" id="3.4.22.49"/>
    </reaction>
</comment>
<dbReference type="Pfam" id="PF03568">
    <property type="entry name" value="Separin_C"/>
    <property type="match status" value="1"/>
</dbReference>
<feature type="compositionally biased region" description="Low complexity" evidence="5">
    <location>
        <begin position="840"/>
        <end position="850"/>
    </location>
</feature>
<evidence type="ECO:0000313" key="8">
    <source>
        <dbReference type="Proteomes" id="UP000092993"/>
    </source>
</evidence>
<evidence type="ECO:0000256" key="5">
    <source>
        <dbReference type="SAM" id="MobiDB-lite"/>
    </source>
</evidence>
<reference evidence="7 8" key="1">
    <citation type="submission" date="2016-03" db="EMBL/GenBank/DDBJ databases">
        <title>Whole genome sequencing of Grifola frondosa 9006-11.</title>
        <authorList>
            <person name="Min B."/>
            <person name="Park H."/>
            <person name="Kim J.-G."/>
            <person name="Cho H."/>
            <person name="Oh Y.-L."/>
            <person name="Kong W.-S."/>
            <person name="Choi I.-G."/>
        </authorList>
    </citation>
    <scope>NUCLEOTIDE SEQUENCE [LARGE SCALE GENOMIC DNA]</scope>
    <source>
        <strain evidence="7 8">9006-11</strain>
    </source>
</reference>
<dbReference type="InterPro" id="IPR011990">
    <property type="entry name" value="TPR-like_helical_dom_sf"/>
</dbReference>
<dbReference type="PANTHER" id="PTHR12792">
    <property type="entry name" value="EXTRA SPINDLE POLES 1-RELATED"/>
    <property type="match status" value="1"/>
</dbReference>
<dbReference type="GO" id="GO:0044732">
    <property type="term" value="C:mitotic spindle pole body"/>
    <property type="evidence" value="ECO:0007669"/>
    <property type="project" value="TreeGrafter"/>
</dbReference>
<dbReference type="GO" id="GO:0004197">
    <property type="term" value="F:cysteine-type endopeptidase activity"/>
    <property type="evidence" value="ECO:0007669"/>
    <property type="project" value="InterPro"/>
</dbReference>
<feature type="region of interest" description="Disordered" evidence="5">
    <location>
        <begin position="1"/>
        <end position="26"/>
    </location>
</feature>